<reference evidence="2 3" key="1">
    <citation type="submission" date="2023-10" db="EMBL/GenBank/DDBJ databases">
        <title>179-bfca-hs.</title>
        <authorList>
            <person name="Miliotis G."/>
            <person name="Sengupta P."/>
            <person name="Hameed A."/>
            <person name="Chuvochina M."/>
            <person name="Mcdonagh F."/>
            <person name="Simpson A.C."/>
            <person name="Singh N.K."/>
            <person name="Rekha P.D."/>
            <person name="Raman K."/>
            <person name="Hugenholtz P."/>
            <person name="Venkateswaran K."/>
        </authorList>
    </citation>
    <scope>NUCLEOTIDE SEQUENCE [LARGE SCALE GENOMIC DNA]</scope>
    <source>
        <strain evidence="2 3">179-BFC-A-HS</strain>
    </source>
</reference>
<evidence type="ECO:0000313" key="3">
    <source>
        <dbReference type="Proteomes" id="UP001228376"/>
    </source>
</evidence>
<proteinExistence type="predicted"/>
<keyword evidence="3" id="KW-1185">Reference proteome</keyword>
<organism evidence="2 3">
    <name type="scientific">Tigheibacillus jepli</name>
    <dbReference type="NCBI Taxonomy" id="3035914"/>
    <lineage>
        <taxon>Bacteria</taxon>
        <taxon>Bacillati</taxon>
        <taxon>Bacillota</taxon>
        <taxon>Bacilli</taxon>
        <taxon>Bacillales</taxon>
        <taxon>Bacillaceae</taxon>
        <taxon>Tigheibacillus</taxon>
    </lineage>
</organism>
<dbReference type="Proteomes" id="UP001228376">
    <property type="component" value="Unassembled WGS sequence"/>
</dbReference>
<dbReference type="InterPro" id="IPR038300">
    <property type="entry name" value="SASP_sf_alpha/beta"/>
</dbReference>
<dbReference type="PANTHER" id="PTHR36107:SF1">
    <property type="entry name" value="SMALL, ACID-SOLUBLE SPORE PROTEIN A"/>
    <property type="match status" value="1"/>
</dbReference>
<comment type="function">
    <text evidence="1">SASP are bound to spore DNA. They are double-stranded DNA-binding proteins that cause DNA to change to an a-like conformation. They protect the DNA backbone from chemical and enzymatic cleavage and are thus involved in dormant spore's high resistance to UV light.</text>
</comment>
<evidence type="ECO:0000256" key="1">
    <source>
        <dbReference type="ARBA" id="ARBA00003863"/>
    </source>
</evidence>
<accession>A0ABU5CHI1</accession>
<protein>
    <submittedName>
        <fullName evidence="2">Alpha/beta-type small acid-soluble spore protein</fullName>
    </submittedName>
</protein>
<comment type="caution">
    <text evidence="2">The sequence shown here is derived from an EMBL/GenBank/DDBJ whole genome shotgun (WGS) entry which is preliminary data.</text>
</comment>
<dbReference type="InterPro" id="IPR050847">
    <property type="entry name" value="SASP_DNA-binding"/>
</dbReference>
<evidence type="ECO:0000313" key="2">
    <source>
        <dbReference type="EMBL" id="MDY0404993.1"/>
    </source>
</evidence>
<name>A0ABU5CHI1_9BACI</name>
<sequence>MADDRNNNQLLVPGSENAVDNLKEEIAQEFNVELGADTTARDNGKVGGEMVKRMIRIAEESMSNRNQ</sequence>
<dbReference type="PANTHER" id="PTHR36107">
    <property type="entry name" value="SMALL, ACID-SOLUBLE SPORE PROTEIN A"/>
    <property type="match status" value="1"/>
</dbReference>
<dbReference type="Pfam" id="PF00269">
    <property type="entry name" value="SASP"/>
    <property type="match status" value="1"/>
</dbReference>
<gene>
    <name evidence="2" type="ORF">P5G51_005885</name>
</gene>
<dbReference type="Gene3D" id="6.10.10.80">
    <property type="entry name" value="Small, acid-soluble spore protein, alpha/beta type-like"/>
    <property type="match status" value="1"/>
</dbReference>
<dbReference type="InterPro" id="IPR001448">
    <property type="entry name" value="SASP_alpha/beta-type"/>
</dbReference>
<dbReference type="EMBL" id="JAROCA020000001">
    <property type="protein sequence ID" value="MDY0404993.1"/>
    <property type="molecule type" value="Genomic_DNA"/>
</dbReference>
<dbReference type="RefSeq" id="WP_306066299.1">
    <property type="nucleotide sequence ID" value="NZ_JAROCA020000001.1"/>
</dbReference>